<dbReference type="EMBL" id="MU251598">
    <property type="protein sequence ID" value="KAG9231502.1"/>
    <property type="molecule type" value="Genomic_DNA"/>
</dbReference>
<accession>A0A9P7YDJ5</accession>
<organism evidence="2 3">
    <name type="scientific">Amylocarpus encephaloides</name>
    <dbReference type="NCBI Taxonomy" id="45428"/>
    <lineage>
        <taxon>Eukaryota</taxon>
        <taxon>Fungi</taxon>
        <taxon>Dikarya</taxon>
        <taxon>Ascomycota</taxon>
        <taxon>Pezizomycotina</taxon>
        <taxon>Leotiomycetes</taxon>
        <taxon>Helotiales</taxon>
        <taxon>Helotiales incertae sedis</taxon>
        <taxon>Amylocarpus</taxon>
    </lineage>
</organism>
<keyword evidence="1" id="KW-1133">Transmembrane helix</keyword>
<evidence type="ECO:0000313" key="2">
    <source>
        <dbReference type="EMBL" id="KAG9231502.1"/>
    </source>
</evidence>
<protein>
    <submittedName>
        <fullName evidence="2">Uncharacterized protein</fullName>
    </submittedName>
</protein>
<keyword evidence="1" id="KW-0472">Membrane</keyword>
<keyword evidence="1" id="KW-0812">Transmembrane</keyword>
<evidence type="ECO:0000256" key="1">
    <source>
        <dbReference type="SAM" id="Phobius"/>
    </source>
</evidence>
<reference evidence="2" key="1">
    <citation type="journal article" date="2021" name="IMA Fungus">
        <title>Genomic characterization of three marine fungi, including Emericellopsis atlantica sp. nov. with signatures of a generalist lifestyle and marine biomass degradation.</title>
        <authorList>
            <person name="Hagestad O.C."/>
            <person name="Hou L."/>
            <person name="Andersen J.H."/>
            <person name="Hansen E.H."/>
            <person name="Altermark B."/>
            <person name="Li C."/>
            <person name="Kuhnert E."/>
            <person name="Cox R.J."/>
            <person name="Crous P.W."/>
            <person name="Spatafora J.W."/>
            <person name="Lail K."/>
            <person name="Amirebrahimi M."/>
            <person name="Lipzen A."/>
            <person name="Pangilinan J."/>
            <person name="Andreopoulos W."/>
            <person name="Hayes R.D."/>
            <person name="Ng V."/>
            <person name="Grigoriev I.V."/>
            <person name="Jackson S.A."/>
            <person name="Sutton T.D.S."/>
            <person name="Dobson A.D.W."/>
            <person name="Rama T."/>
        </authorList>
    </citation>
    <scope>NUCLEOTIDE SEQUENCE</scope>
    <source>
        <strain evidence="2">TRa018bII</strain>
    </source>
</reference>
<comment type="caution">
    <text evidence="2">The sequence shown here is derived from an EMBL/GenBank/DDBJ whole genome shotgun (WGS) entry which is preliminary data.</text>
</comment>
<dbReference type="AlphaFoldDB" id="A0A9P7YDJ5"/>
<feature type="transmembrane region" description="Helical" evidence="1">
    <location>
        <begin position="88"/>
        <end position="113"/>
    </location>
</feature>
<name>A0A9P7YDJ5_9HELO</name>
<gene>
    <name evidence="2" type="ORF">BJ875DRAFT_469286</name>
</gene>
<keyword evidence="3" id="KW-1185">Reference proteome</keyword>
<dbReference type="OrthoDB" id="4764735at2759"/>
<proteinExistence type="predicted"/>
<dbReference type="Proteomes" id="UP000824998">
    <property type="component" value="Unassembled WGS sequence"/>
</dbReference>
<sequence length="306" mass="35345">MNELRQVEMLIQRATSNATAHGLLASLTANISYAGRNILQRAIDLILRGLQTCLRWIAYWSCQAIATLWRTLRISELLQTIHLILLRILKLCGIALATAIGVTVIVHIGYWGLPKLLEIYNESRVRRLEDRRQNGERKRRAEYLSELYARQAAEAAAMKEARLRRAREDQAIKNKLRRDGEKRRIQARADYVNWEKECDTVFRDKASMTKFPFPPLPRCTDTDCPRFLKIPVAACQHNVKQFFKGSGNDSLEVLKRQRLLWHEDRFASCPVALRPEFIRLANSLFVVLGPWYEELKREQANSSSVG</sequence>
<evidence type="ECO:0000313" key="3">
    <source>
        <dbReference type="Proteomes" id="UP000824998"/>
    </source>
</evidence>